<keyword evidence="10" id="KW-1185">Reference proteome</keyword>
<dbReference type="eggNOG" id="COG1289">
    <property type="taxonomic scope" value="Bacteria"/>
</dbReference>
<protein>
    <recommendedName>
        <fullName evidence="8">Integral membrane bound transporter domain-containing protein</fullName>
    </recommendedName>
</protein>
<feature type="domain" description="Integral membrane bound transporter" evidence="8">
    <location>
        <begin position="351"/>
        <end position="469"/>
    </location>
</feature>
<evidence type="ECO:0000256" key="4">
    <source>
        <dbReference type="ARBA" id="ARBA00022989"/>
    </source>
</evidence>
<dbReference type="PANTHER" id="PTHR30509">
    <property type="entry name" value="P-HYDROXYBENZOIC ACID EFFLUX PUMP SUBUNIT-RELATED"/>
    <property type="match status" value="1"/>
</dbReference>
<gene>
    <name evidence="9" type="ORF">U729_585</name>
</gene>
<dbReference type="PANTHER" id="PTHR30509:SF9">
    <property type="entry name" value="MULTIDRUG RESISTANCE PROTEIN MDTO"/>
    <property type="match status" value="1"/>
</dbReference>
<dbReference type="RefSeq" id="WP_039311474.1">
    <property type="nucleotide sequence ID" value="NZ_CP006905.1"/>
</dbReference>
<feature type="transmembrane region" description="Helical" evidence="7">
    <location>
        <begin position="104"/>
        <end position="122"/>
    </location>
</feature>
<feature type="transmembrane region" description="Helical" evidence="7">
    <location>
        <begin position="336"/>
        <end position="354"/>
    </location>
</feature>
<feature type="transmembrane region" description="Helical" evidence="7">
    <location>
        <begin position="80"/>
        <end position="97"/>
    </location>
</feature>
<dbReference type="InterPro" id="IPR049453">
    <property type="entry name" value="Memb_transporter_dom"/>
</dbReference>
<evidence type="ECO:0000256" key="2">
    <source>
        <dbReference type="ARBA" id="ARBA00022475"/>
    </source>
</evidence>
<evidence type="ECO:0000313" key="9">
    <source>
        <dbReference type="EMBL" id="AIY84650.1"/>
    </source>
</evidence>
<accession>A0A0A7G0C9</accession>
<dbReference type="KEGG" id="cbv:U729_585"/>
<reference evidence="9 10" key="1">
    <citation type="journal article" date="2015" name="Infect. Genet. Evol.">
        <title>Genomic sequences of six botulinum neurotoxin-producing strains representing three clostridial species illustrate the mobility and diversity of botulinum neurotoxin genes.</title>
        <authorList>
            <person name="Smith T.J."/>
            <person name="Hill K.K."/>
            <person name="Xie G."/>
            <person name="Foley B.T."/>
            <person name="Williamson C.H."/>
            <person name="Foster J.T."/>
            <person name="Johnson S.L."/>
            <person name="Chertkov O."/>
            <person name="Teshima H."/>
            <person name="Gibbons H.S."/>
            <person name="Johnsky L.A."/>
            <person name="Karavis M.A."/>
            <person name="Smith L.A."/>
        </authorList>
    </citation>
    <scope>NUCLEOTIDE SEQUENCE [LARGE SCALE GENOMIC DNA]</scope>
    <source>
        <strain evidence="9 10">Sullivan</strain>
    </source>
</reference>
<sequence length="600" mass="70031">MKKQIINKLSLTLVSLLIFASVYVLFGKENIVLAFAVIIAIMNLAKKDFTIKPKYEFIKLLVGFISLSVCAQLVNSNIYLGIVLNIVFLYIIGALYLDDLDNRYYYVFTNLYLYTLVFSVGYNQFSLRLAGIVFCVIIIMILKLYVIKVNYKNNKINLLTEIIDIIDLKIENILDIDYKNELDNKLEKLINSLDNILNNSRDSKGNFMYEDKYIFDLLTMLEKINMEIDKSKCKNNKYLLNLNKNLLDIIKDFIKNKISIDEAIGLLQTEKDKILNNENKYRLNICLIELIIMSITGYSKKAREKENIVNAVNQIISPSRIINKIIYSYREKEETFYFNIRMILAITIPFAVGRLFNIEYYYWIVLSSFVVIQANLKDTISKSFKRLKGTAIGAGVSIIIFQYISNMNIKIALMIVAIFCMTLFKSYDKLMIFTTICTLGAKDILNPNILVMLDRLLFVFIGVLIAILITYIIRPYKFSNECNKKLLKIKDNDKKIFSIIKNGVEGRENFNYNNLRELMLQNKLMINYLNNIIGDKKQYNESYKEFKLYHNRISVNAAFLYKLFLLKEKVDLDNYLKKELISEIKEDIDNIFKLKTILIK</sequence>
<proteinExistence type="inferred from homology"/>
<name>A0A0A7G0C9_9CLOT</name>
<organism evidence="9 10">
    <name type="scientific">Clostridium baratii str. Sullivan</name>
    <dbReference type="NCBI Taxonomy" id="1415775"/>
    <lineage>
        <taxon>Bacteria</taxon>
        <taxon>Bacillati</taxon>
        <taxon>Bacillota</taxon>
        <taxon>Clostridia</taxon>
        <taxon>Eubacteriales</taxon>
        <taxon>Clostridiaceae</taxon>
        <taxon>Clostridium</taxon>
    </lineage>
</organism>
<evidence type="ECO:0000313" key="10">
    <source>
        <dbReference type="Proteomes" id="UP000030635"/>
    </source>
</evidence>
<feature type="transmembrane region" description="Helical" evidence="7">
    <location>
        <begin position="57"/>
        <end position="74"/>
    </location>
</feature>
<evidence type="ECO:0000256" key="5">
    <source>
        <dbReference type="ARBA" id="ARBA00023136"/>
    </source>
</evidence>
<feature type="transmembrane region" description="Helical" evidence="7">
    <location>
        <begin position="30"/>
        <end position="45"/>
    </location>
</feature>
<keyword evidence="5 7" id="KW-0472">Membrane</keyword>
<keyword evidence="3 7" id="KW-0812">Transmembrane</keyword>
<feature type="transmembrane region" description="Helical" evidence="7">
    <location>
        <begin position="128"/>
        <end position="146"/>
    </location>
</feature>
<keyword evidence="4 7" id="KW-1133">Transmembrane helix</keyword>
<evidence type="ECO:0000259" key="8">
    <source>
        <dbReference type="Pfam" id="PF13515"/>
    </source>
</evidence>
<feature type="transmembrane region" description="Helical" evidence="7">
    <location>
        <begin position="449"/>
        <end position="473"/>
    </location>
</feature>
<comment type="similarity">
    <text evidence="6">Belongs to the YccS/YhfK family.</text>
</comment>
<evidence type="ECO:0000256" key="6">
    <source>
        <dbReference type="ARBA" id="ARBA00043993"/>
    </source>
</evidence>
<dbReference type="Proteomes" id="UP000030635">
    <property type="component" value="Chromosome"/>
</dbReference>
<evidence type="ECO:0000256" key="1">
    <source>
        <dbReference type="ARBA" id="ARBA00004651"/>
    </source>
</evidence>
<dbReference type="Pfam" id="PF13515">
    <property type="entry name" value="FUSC_2"/>
    <property type="match status" value="1"/>
</dbReference>
<dbReference type="EMBL" id="CP006905">
    <property type="protein sequence ID" value="AIY84650.1"/>
    <property type="molecule type" value="Genomic_DNA"/>
</dbReference>
<dbReference type="HOGENOM" id="CLU_026283_0_0_9"/>
<comment type="subcellular location">
    <subcellularLocation>
        <location evidence="1">Cell membrane</location>
        <topology evidence="1">Multi-pass membrane protein</topology>
    </subcellularLocation>
</comment>
<dbReference type="STRING" id="1561.NPD11_2406"/>
<dbReference type="AlphaFoldDB" id="A0A0A7G0C9"/>
<evidence type="ECO:0000256" key="7">
    <source>
        <dbReference type="SAM" id="Phobius"/>
    </source>
</evidence>
<dbReference type="OrthoDB" id="1893152at2"/>
<keyword evidence="2" id="KW-1003">Cell membrane</keyword>
<dbReference type="GO" id="GO:0005886">
    <property type="term" value="C:plasma membrane"/>
    <property type="evidence" value="ECO:0007669"/>
    <property type="project" value="UniProtKB-SubCell"/>
</dbReference>
<evidence type="ECO:0000256" key="3">
    <source>
        <dbReference type="ARBA" id="ARBA00022692"/>
    </source>
</evidence>